<keyword evidence="2" id="KW-0227">DNA damage</keyword>
<dbReference type="Gene3D" id="3.90.79.10">
    <property type="entry name" value="Nucleoside Triphosphate Pyrophosphohydrolase"/>
    <property type="match status" value="1"/>
</dbReference>
<evidence type="ECO:0000256" key="4">
    <source>
        <dbReference type="ARBA" id="ARBA00023204"/>
    </source>
</evidence>
<evidence type="ECO:0000259" key="5">
    <source>
        <dbReference type="Pfam" id="PF14815"/>
    </source>
</evidence>
<dbReference type="GO" id="GO:0016787">
    <property type="term" value="F:hydrolase activity"/>
    <property type="evidence" value="ECO:0007669"/>
    <property type="project" value="UniProtKB-KW"/>
</dbReference>
<evidence type="ECO:0000313" key="7">
    <source>
        <dbReference type="Proteomes" id="UP000198304"/>
    </source>
</evidence>
<dbReference type="Pfam" id="PF14815">
    <property type="entry name" value="NUDIX_4"/>
    <property type="match status" value="1"/>
</dbReference>
<evidence type="ECO:0000256" key="3">
    <source>
        <dbReference type="ARBA" id="ARBA00022801"/>
    </source>
</evidence>
<proteinExistence type="predicted"/>
<protein>
    <recommendedName>
        <fullName evidence="5">Adenine DNA glycosylase C-terminal domain-containing protein</fullName>
    </recommendedName>
</protein>
<dbReference type="InterPro" id="IPR015797">
    <property type="entry name" value="NUDIX_hydrolase-like_dom_sf"/>
</dbReference>
<evidence type="ECO:0000313" key="6">
    <source>
        <dbReference type="EMBL" id="SNS13125.1"/>
    </source>
</evidence>
<dbReference type="InterPro" id="IPR029119">
    <property type="entry name" value="MutY_C"/>
</dbReference>
<dbReference type="EMBL" id="FZOJ01000004">
    <property type="protein sequence ID" value="SNS13125.1"/>
    <property type="molecule type" value="Genomic_DNA"/>
</dbReference>
<gene>
    <name evidence="6" type="ORF">SAMN05446037_1004220</name>
</gene>
<evidence type="ECO:0000256" key="1">
    <source>
        <dbReference type="ARBA" id="ARBA00022723"/>
    </source>
</evidence>
<sequence length="37" mass="3999">MLEVVAVIIINEAGEVLIAQRKVSKSMGGLWEFPGGR</sequence>
<evidence type="ECO:0000256" key="2">
    <source>
        <dbReference type="ARBA" id="ARBA00022763"/>
    </source>
</evidence>
<name>A0A239BYK5_9FIRM</name>
<keyword evidence="7" id="KW-1185">Reference proteome</keyword>
<keyword evidence="4" id="KW-0234">DNA repair</keyword>
<keyword evidence="3" id="KW-0378">Hydrolase</keyword>
<dbReference type="AlphaFoldDB" id="A0A239BYK5"/>
<feature type="domain" description="Adenine DNA glycosylase C-terminal" evidence="5">
    <location>
        <begin position="6"/>
        <end position="36"/>
    </location>
</feature>
<dbReference type="SUPFAM" id="SSF55811">
    <property type="entry name" value="Nudix"/>
    <property type="match status" value="1"/>
</dbReference>
<dbReference type="RefSeq" id="WP_176431225.1">
    <property type="nucleotide sequence ID" value="NZ_FZOJ01000004.1"/>
</dbReference>
<dbReference type="GO" id="GO:0046872">
    <property type="term" value="F:metal ion binding"/>
    <property type="evidence" value="ECO:0007669"/>
    <property type="project" value="UniProtKB-KW"/>
</dbReference>
<dbReference type="GO" id="GO:0006281">
    <property type="term" value="P:DNA repair"/>
    <property type="evidence" value="ECO:0007669"/>
    <property type="project" value="UniProtKB-KW"/>
</dbReference>
<organism evidence="6 7">
    <name type="scientific">Anaerovirgula multivorans</name>
    <dbReference type="NCBI Taxonomy" id="312168"/>
    <lineage>
        <taxon>Bacteria</taxon>
        <taxon>Bacillati</taxon>
        <taxon>Bacillota</taxon>
        <taxon>Clostridia</taxon>
        <taxon>Peptostreptococcales</taxon>
        <taxon>Natronincolaceae</taxon>
        <taxon>Anaerovirgula</taxon>
    </lineage>
</organism>
<reference evidence="7" key="1">
    <citation type="submission" date="2017-06" db="EMBL/GenBank/DDBJ databases">
        <authorList>
            <person name="Varghese N."/>
            <person name="Submissions S."/>
        </authorList>
    </citation>
    <scope>NUCLEOTIDE SEQUENCE [LARGE SCALE GENOMIC DNA]</scope>
    <source>
        <strain evidence="7">SCA</strain>
    </source>
</reference>
<accession>A0A239BYK5</accession>
<dbReference type="Proteomes" id="UP000198304">
    <property type="component" value="Unassembled WGS sequence"/>
</dbReference>
<keyword evidence="1" id="KW-0479">Metal-binding</keyword>